<dbReference type="Pfam" id="PF17926">
    <property type="entry name" value="TetR_C_21"/>
    <property type="match status" value="1"/>
</dbReference>
<sequence>MASERAPHELRGPRRAPRGDERLRDADRTRRKLLAAGLEEFAAHGFAGTRVADIARRADVDKQLISYYFGGKAGLYTEVMRGRLAQETLVNDPDLPLSEIAVRYLRHNLSDPTMAKLLLWAGLANSAEPLDTLPAGSLDLSSMERRRRRGELADDLDPAAVLLLIIGAVNAPVALPQIVEAIFGVSPDAPEFEERYAEQLRRIVDRLSGPGPS</sequence>
<evidence type="ECO:0000256" key="1">
    <source>
        <dbReference type="ARBA" id="ARBA00023125"/>
    </source>
</evidence>
<evidence type="ECO:0000313" key="5">
    <source>
        <dbReference type="EMBL" id="TYB47982.1"/>
    </source>
</evidence>
<feature type="region of interest" description="Disordered" evidence="3">
    <location>
        <begin position="1"/>
        <end position="26"/>
    </location>
</feature>
<dbReference type="InterPro" id="IPR041467">
    <property type="entry name" value="Sco4008_C"/>
</dbReference>
<evidence type="ECO:0000313" key="6">
    <source>
        <dbReference type="Proteomes" id="UP000323380"/>
    </source>
</evidence>
<dbReference type="EMBL" id="VSFG01000001">
    <property type="protein sequence ID" value="TYB47982.1"/>
    <property type="molecule type" value="Genomic_DNA"/>
</dbReference>
<dbReference type="SUPFAM" id="SSF48498">
    <property type="entry name" value="Tetracyclin repressor-like, C-terminal domain"/>
    <property type="match status" value="1"/>
</dbReference>
<proteinExistence type="predicted"/>
<dbReference type="PANTHER" id="PTHR30328">
    <property type="entry name" value="TRANSCRIPTIONAL REPRESSOR"/>
    <property type="match status" value="1"/>
</dbReference>
<dbReference type="InterPro" id="IPR036271">
    <property type="entry name" value="Tet_transcr_reg_TetR-rel_C_sf"/>
</dbReference>
<feature type="domain" description="HTH tetR-type" evidence="4">
    <location>
        <begin position="27"/>
        <end position="87"/>
    </location>
</feature>
<protein>
    <submittedName>
        <fullName evidence="5">TetR/AcrR family transcriptional regulator</fullName>
    </submittedName>
</protein>
<gene>
    <name evidence="5" type="ORF">FXF69_01720</name>
</gene>
<dbReference type="GO" id="GO:0003677">
    <property type="term" value="F:DNA binding"/>
    <property type="evidence" value="ECO:0007669"/>
    <property type="project" value="UniProtKB-UniRule"/>
</dbReference>
<accession>A0A5D0NUQ2</accession>
<evidence type="ECO:0000256" key="3">
    <source>
        <dbReference type="SAM" id="MobiDB-lite"/>
    </source>
</evidence>
<dbReference type="PROSITE" id="PS50977">
    <property type="entry name" value="HTH_TETR_2"/>
    <property type="match status" value="1"/>
</dbReference>
<organism evidence="5 6">
    <name type="scientific">Actinomadura chibensis</name>
    <dbReference type="NCBI Taxonomy" id="392828"/>
    <lineage>
        <taxon>Bacteria</taxon>
        <taxon>Bacillati</taxon>
        <taxon>Actinomycetota</taxon>
        <taxon>Actinomycetes</taxon>
        <taxon>Streptosporangiales</taxon>
        <taxon>Thermomonosporaceae</taxon>
        <taxon>Actinomadura</taxon>
    </lineage>
</organism>
<reference evidence="5 6" key="1">
    <citation type="submission" date="2019-08" db="EMBL/GenBank/DDBJ databases">
        <title>Actinomadura sp. nov. CYP1-5 isolated from mountain soil.</title>
        <authorList>
            <person name="Songsumanus A."/>
            <person name="Kuncharoen N."/>
            <person name="Kudo T."/>
            <person name="Yuki M."/>
            <person name="Igarashi Y."/>
            <person name="Tanasupawat S."/>
        </authorList>
    </citation>
    <scope>NUCLEOTIDE SEQUENCE [LARGE SCALE GENOMIC DNA]</scope>
    <source>
        <strain evidence="5 6">JCM 14158</strain>
    </source>
</reference>
<dbReference type="Gene3D" id="1.10.357.10">
    <property type="entry name" value="Tetracycline Repressor, domain 2"/>
    <property type="match status" value="1"/>
</dbReference>
<evidence type="ECO:0000256" key="2">
    <source>
        <dbReference type="PROSITE-ProRule" id="PRU00335"/>
    </source>
</evidence>
<dbReference type="PANTHER" id="PTHR30328:SF54">
    <property type="entry name" value="HTH-TYPE TRANSCRIPTIONAL REPRESSOR SCO4008"/>
    <property type="match status" value="1"/>
</dbReference>
<dbReference type="GO" id="GO:0006355">
    <property type="term" value="P:regulation of DNA-templated transcription"/>
    <property type="evidence" value="ECO:0007669"/>
    <property type="project" value="UniProtKB-ARBA"/>
</dbReference>
<dbReference type="InterPro" id="IPR050109">
    <property type="entry name" value="HTH-type_TetR-like_transc_reg"/>
</dbReference>
<feature type="DNA-binding region" description="H-T-H motif" evidence="2">
    <location>
        <begin position="50"/>
        <end position="69"/>
    </location>
</feature>
<dbReference type="Proteomes" id="UP000323380">
    <property type="component" value="Unassembled WGS sequence"/>
</dbReference>
<dbReference type="InterPro" id="IPR001647">
    <property type="entry name" value="HTH_TetR"/>
</dbReference>
<dbReference type="AlphaFoldDB" id="A0A5D0NUQ2"/>
<evidence type="ECO:0000259" key="4">
    <source>
        <dbReference type="PROSITE" id="PS50977"/>
    </source>
</evidence>
<dbReference type="InterPro" id="IPR009057">
    <property type="entry name" value="Homeodomain-like_sf"/>
</dbReference>
<dbReference type="Pfam" id="PF00440">
    <property type="entry name" value="TetR_N"/>
    <property type="match status" value="1"/>
</dbReference>
<dbReference type="RefSeq" id="WP_067900828.1">
    <property type="nucleotide sequence ID" value="NZ_VSFG01000001.1"/>
</dbReference>
<dbReference type="STRING" id="1220554.GCA_001552135_06602"/>
<comment type="caution">
    <text evidence="5">The sequence shown here is derived from an EMBL/GenBank/DDBJ whole genome shotgun (WGS) entry which is preliminary data.</text>
</comment>
<name>A0A5D0NUQ2_9ACTN</name>
<keyword evidence="6" id="KW-1185">Reference proteome</keyword>
<keyword evidence="1 2" id="KW-0238">DNA-binding</keyword>
<dbReference type="SUPFAM" id="SSF46689">
    <property type="entry name" value="Homeodomain-like"/>
    <property type="match status" value="1"/>
</dbReference>